<dbReference type="EMBL" id="JABFUD020000014">
    <property type="protein sequence ID" value="KAI5070131.1"/>
    <property type="molecule type" value="Genomic_DNA"/>
</dbReference>
<dbReference type="OrthoDB" id="10259545at2759"/>
<dbReference type="Gene3D" id="3.40.50.1100">
    <property type="match status" value="1"/>
</dbReference>
<dbReference type="InterPro" id="IPR001926">
    <property type="entry name" value="TrpB-like_PALP"/>
</dbReference>
<dbReference type="SUPFAM" id="SSF53686">
    <property type="entry name" value="Tryptophan synthase beta subunit-like PLP-dependent enzymes"/>
    <property type="match status" value="1"/>
</dbReference>
<comment type="caution">
    <text evidence="2">The sequence shown here is derived from an EMBL/GenBank/DDBJ whole genome shotgun (WGS) entry which is preliminary data.</text>
</comment>
<proteinExistence type="predicted"/>
<evidence type="ECO:0000313" key="3">
    <source>
        <dbReference type="Proteomes" id="UP000886520"/>
    </source>
</evidence>
<dbReference type="InterPro" id="IPR036052">
    <property type="entry name" value="TrpB-like_PALP_sf"/>
</dbReference>
<accession>A0A9D4ULN4</accession>
<keyword evidence="3" id="KW-1185">Reference proteome</keyword>
<evidence type="ECO:0000313" key="2">
    <source>
        <dbReference type="EMBL" id="KAI5070131.1"/>
    </source>
</evidence>
<sequence length="118" mass="12586">MIIEPAESPMLSRGCNGPHKIKGIGPSFIPAMMDVSLADEIVIVTMEESMTYACKLAKEEGLLAGISSGAAVAPALKVSKRPENAGKLIVTILPSGAEHYMTSDLFTAIREDCENMEF</sequence>
<dbReference type="AlphaFoldDB" id="A0A9D4ULN4"/>
<dbReference type="PANTHER" id="PTHR10314">
    <property type="entry name" value="CYSTATHIONINE BETA-SYNTHASE"/>
    <property type="match status" value="1"/>
</dbReference>
<feature type="domain" description="Tryptophan synthase beta chain-like PALP" evidence="1">
    <location>
        <begin position="2"/>
        <end position="94"/>
    </location>
</feature>
<organism evidence="2 3">
    <name type="scientific">Adiantum capillus-veneris</name>
    <name type="common">Maidenhair fern</name>
    <dbReference type="NCBI Taxonomy" id="13818"/>
    <lineage>
        <taxon>Eukaryota</taxon>
        <taxon>Viridiplantae</taxon>
        <taxon>Streptophyta</taxon>
        <taxon>Embryophyta</taxon>
        <taxon>Tracheophyta</taxon>
        <taxon>Polypodiopsida</taxon>
        <taxon>Polypodiidae</taxon>
        <taxon>Polypodiales</taxon>
        <taxon>Pteridineae</taxon>
        <taxon>Pteridaceae</taxon>
        <taxon>Vittarioideae</taxon>
        <taxon>Adiantum</taxon>
    </lineage>
</organism>
<dbReference type="Pfam" id="PF00291">
    <property type="entry name" value="PALP"/>
    <property type="match status" value="1"/>
</dbReference>
<reference evidence="2" key="1">
    <citation type="submission" date="2021-01" db="EMBL/GenBank/DDBJ databases">
        <title>Adiantum capillus-veneris genome.</title>
        <authorList>
            <person name="Fang Y."/>
            <person name="Liao Q."/>
        </authorList>
    </citation>
    <scope>NUCLEOTIDE SEQUENCE</scope>
    <source>
        <strain evidence="2">H3</strain>
        <tissue evidence="2">Leaf</tissue>
    </source>
</reference>
<dbReference type="InterPro" id="IPR050214">
    <property type="entry name" value="Cys_Synth/Cystath_Beta-Synth"/>
</dbReference>
<name>A0A9D4ULN4_ADICA</name>
<gene>
    <name evidence="2" type="ORF">GOP47_0014474</name>
</gene>
<protein>
    <recommendedName>
        <fullName evidence="1">Tryptophan synthase beta chain-like PALP domain-containing protein</fullName>
    </recommendedName>
</protein>
<dbReference type="Proteomes" id="UP000886520">
    <property type="component" value="Chromosome 14"/>
</dbReference>
<evidence type="ECO:0000259" key="1">
    <source>
        <dbReference type="Pfam" id="PF00291"/>
    </source>
</evidence>